<protein>
    <submittedName>
        <fullName evidence="1">Uncharacterized protein</fullName>
    </submittedName>
</protein>
<accession>A0A8H7VI74</accession>
<proteinExistence type="predicted"/>
<evidence type="ECO:0000313" key="2">
    <source>
        <dbReference type="Proteomes" id="UP000646827"/>
    </source>
</evidence>
<dbReference type="AlphaFoldDB" id="A0A8H7VI74"/>
<comment type="caution">
    <text evidence="1">The sequence shown here is derived from an EMBL/GenBank/DDBJ whole genome shotgun (WGS) entry which is preliminary data.</text>
</comment>
<organism evidence="1 2">
    <name type="scientific">Circinella minor</name>
    <dbReference type="NCBI Taxonomy" id="1195481"/>
    <lineage>
        <taxon>Eukaryota</taxon>
        <taxon>Fungi</taxon>
        <taxon>Fungi incertae sedis</taxon>
        <taxon>Mucoromycota</taxon>
        <taxon>Mucoromycotina</taxon>
        <taxon>Mucoromycetes</taxon>
        <taxon>Mucorales</taxon>
        <taxon>Lichtheimiaceae</taxon>
        <taxon>Circinella</taxon>
    </lineage>
</organism>
<dbReference type="EMBL" id="JAEPRB010000516">
    <property type="protein sequence ID" value="KAG2215454.1"/>
    <property type="molecule type" value="Genomic_DNA"/>
</dbReference>
<keyword evidence="2" id="KW-1185">Reference proteome</keyword>
<dbReference type="Proteomes" id="UP000646827">
    <property type="component" value="Unassembled WGS sequence"/>
</dbReference>
<reference evidence="1 2" key="1">
    <citation type="submission" date="2020-12" db="EMBL/GenBank/DDBJ databases">
        <title>Metabolic potential, ecology and presence of endohyphal bacteria is reflected in genomic diversity of Mucoromycotina.</title>
        <authorList>
            <person name="Muszewska A."/>
            <person name="Okrasinska A."/>
            <person name="Steczkiewicz K."/>
            <person name="Drgas O."/>
            <person name="Orlowska M."/>
            <person name="Perlinska-Lenart U."/>
            <person name="Aleksandrzak-Piekarczyk T."/>
            <person name="Szatraj K."/>
            <person name="Zielenkiewicz U."/>
            <person name="Pilsyk S."/>
            <person name="Malc E."/>
            <person name="Mieczkowski P."/>
            <person name="Kruszewska J.S."/>
            <person name="Biernat P."/>
            <person name="Pawlowska J."/>
        </authorList>
    </citation>
    <scope>NUCLEOTIDE SEQUENCE [LARGE SCALE GENOMIC DNA]</scope>
    <source>
        <strain evidence="1 2">CBS 142.35</strain>
    </source>
</reference>
<sequence length="136" mass="15298">MPIRIRSCGCGSDERIADEMNNPSVTVMALSPPPPISLNAFTYLPKKPPKEQRHQQYWNRIWPQLCEALYKIDFNCHPNEDFTNSNDPDPGRLFLNWIKSASDPPPFSLTSTIAPATTDTIDTTITAPVVPHHKVN</sequence>
<gene>
    <name evidence="1" type="ORF">INT45_014290</name>
</gene>
<name>A0A8H7VI74_9FUNG</name>
<evidence type="ECO:0000313" key="1">
    <source>
        <dbReference type="EMBL" id="KAG2215454.1"/>
    </source>
</evidence>